<dbReference type="AlphaFoldDB" id="A0A1G1VMH4"/>
<organism evidence="1 2">
    <name type="scientific">Candidatus Chisholmbacteria bacterium RIFCSPHIGHO2_01_FULL_49_18</name>
    <dbReference type="NCBI Taxonomy" id="1797590"/>
    <lineage>
        <taxon>Bacteria</taxon>
        <taxon>Candidatus Chisholmiibacteriota</taxon>
    </lineage>
</organism>
<accession>A0A1G1VMH4</accession>
<name>A0A1G1VMH4_9BACT</name>
<evidence type="ECO:0000313" key="2">
    <source>
        <dbReference type="Proteomes" id="UP000179069"/>
    </source>
</evidence>
<evidence type="ECO:0000313" key="1">
    <source>
        <dbReference type="EMBL" id="OGY16595.1"/>
    </source>
</evidence>
<dbReference type="Proteomes" id="UP000179069">
    <property type="component" value="Unassembled WGS sequence"/>
</dbReference>
<gene>
    <name evidence="1" type="ORF">A2785_03310</name>
</gene>
<sequence length="278" mass="31791">MMTNGESPQFQLQEPPLEWVQLDDRAHALLDRSFLALRDSRAYGQALDQQGRSPDIFELGGGSLDFAVDGQPYNVELTRENAHNIFTFSKHVHFSSSDANIESMLLIPDSVHPMIEYRKDFGSDRLTGVHRNTRTAMAAAEVFVDGFNAVVQKAKLPNRYPPEVVVVTRKAIDRHVQLRQEYLSERGGWEIEGRRILAVKKVLMKEVYDDYGFPREDTETTRLIAQAIASSFWKISKQGFQEWMRQARETMEWELLDDPRDCLLLEAGEVLSQANSQS</sequence>
<reference evidence="1 2" key="1">
    <citation type="journal article" date="2016" name="Nat. Commun.">
        <title>Thousands of microbial genomes shed light on interconnected biogeochemical processes in an aquifer system.</title>
        <authorList>
            <person name="Anantharaman K."/>
            <person name="Brown C.T."/>
            <person name="Hug L.A."/>
            <person name="Sharon I."/>
            <person name="Castelle C.J."/>
            <person name="Probst A.J."/>
            <person name="Thomas B.C."/>
            <person name="Singh A."/>
            <person name="Wilkins M.J."/>
            <person name="Karaoz U."/>
            <person name="Brodie E.L."/>
            <person name="Williams K.H."/>
            <person name="Hubbard S.S."/>
            <person name="Banfield J.F."/>
        </authorList>
    </citation>
    <scope>NUCLEOTIDE SEQUENCE [LARGE SCALE GENOMIC DNA]</scope>
</reference>
<comment type="caution">
    <text evidence="1">The sequence shown here is derived from an EMBL/GenBank/DDBJ whole genome shotgun (WGS) entry which is preliminary data.</text>
</comment>
<dbReference type="EMBL" id="MHCI01000014">
    <property type="protein sequence ID" value="OGY16595.1"/>
    <property type="molecule type" value="Genomic_DNA"/>
</dbReference>
<protein>
    <submittedName>
        <fullName evidence="1">Uncharacterized protein</fullName>
    </submittedName>
</protein>
<proteinExistence type="predicted"/>